<proteinExistence type="predicted"/>
<accession>A0ABX8VXH8</accession>
<keyword evidence="3" id="KW-1185">Reference proteome</keyword>
<name>A0ABX8VXH8_9GAMM</name>
<sequence length="172" mass="19195">MTLQGKFIVNNADYSPLTLLGVGTFMAFSGNKIYRNRGGCTDVPENGPIPAGRYWIVDRPTGGMRSQVMTWSKDKLNSILGNPSNHSEWFALYRDDEKIDDYTWINGVERGNFRLHPVGGRGISLGCITLRHYSDFAAIRAALLRTRMQPVRNTGLKSYGTIEVVTYGNTCP</sequence>
<reference evidence="2 3" key="1">
    <citation type="submission" date="2019-06" db="EMBL/GenBank/DDBJ databases">
        <title>Complete genome of Dickeya zeae PL65.</title>
        <authorList>
            <person name="Boluk G."/>
            <person name="Arif M."/>
        </authorList>
    </citation>
    <scope>NUCLEOTIDE SEQUENCE [LARGE SCALE GENOMIC DNA]</scope>
    <source>
        <strain evidence="2 3">PL65</strain>
    </source>
</reference>
<evidence type="ECO:0000313" key="2">
    <source>
        <dbReference type="EMBL" id="QYM92472.1"/>
    </source>
</evidence>
<dbReference type="EMBL" id="CP040817">
    <property type="protein sequence ID" value="QYM92472.1"/>
    <property type="molecule type" value="Genomic_DNA"/>
</dbReference>
<protein>
    <submittedName>
        <fullName evidence="2">DUF2778 domain-containing protein</fullName>
    </submittedName>
</protein>
<evidence type="ECO:0000259" key="1">
    <source>
        <dbReference type="Pfam" id="PF10908"/>
    </source>
</evidence>
<evidence type="ECO:0000313" key="3">
    <source>
        <dbReference type="Proteomes" id="UP000824976"/>
    </source>
</evidence>
<dbReference type="RefSeq" id="WP_220176835.1">
    <property type="nucleotide sequence ID" value="NZ_CP040817.1"/>
</dbReference>
<dbReference type="Proteomes" id="UP000824976">
    <property type="component" value="Chromosome"/>
</dbReference>
<feature type="domain" description="Tlde1" evidence="1">
    <location>
        <begin position="24"/>
        <end position="152"/>
    </location>
</feature>
<dbReference type="InterPro" id="IPR021225">
    <property type="entry name" value="Tlde1_dom"/>
</dbReference>
<organism evidence="2 3">
    <name type="scientific">Dickeya zeae</name>
    <dbReference type="NCBI Taxonomy" id="204042"/>
    <lineage>
        <taxon>Bacteria</taxon>
        <taxon>Pseudomonadati</taxon>
        <taxon>Pseudomonadota</taxon>
        <taxon>Gammaproteobacteria</taxon>
        <taxon>Enterobacterales</taxon>
        <taxon>Pectobacteriaceae</taxon>
        <taxon>Dickeya</taxon>
    </lineage>
</organism>
<dbReference type="Pfam" id="PF10908">
    <property type="entry name" value="Tlde1_dom"/>
    <property type="match status" value="1"/>
</dbReference>
<gene>
    <name evidence="2" type="ORF">FGI21_11615</name>
</gene>